<dbReference type="STRING" id="50990.A0A4Y7PED8"/>
<name>A0A4Y7PED8_9AGAM</name>
<reference evidence="2 3" key="1">
    <citation type="submission" date="2018-06" db="EMBL/GenBank/DDBJ databases">
        <title>A transcriptomic atlas of mushroom development highlights an independent origin of complex multicellularity.</title>
        <authorList>
            <consortium name="DOE Joint Genome Institute"/>
            <person name="Krizsan K."/>
            <person name="Almasi E."/>
            <person name="Merenyi Z."/>
            <person name="Sahu N."/>
            <person name="Viragh M."/>
            <person name="Koszo T."/>
            <person name="Mondo S."/>
            <person name="Kiss B."/>
            <person name="Balint B."/>
            <person name="Kues U."/>
            <person name="Barry K."/>
            <person name="Hegedus J.C."/>
            <person name="Henrissat B."/>
            <person name="Johnson J."/>
            <person name="Lipzen A."/>
            <person name="Ohm R."/>
            <person name="Nagy I."/>
            <person name="Pangilinan J."/>
            <person name="Yan J."/>
            <person name="Xiong Y."/>
            <person name="Grigoriev I.V."/>
            <person name="Hibbett D.S."/>
            <person name="Nagy L.G."/>
        </authorList>
    </citation>
    <scope>NUCLEOTIDE SEQUENCE [LARGE SCALE GENOMIC DNA]</scope>
    <source>
        <strain evidence="2 3">SZMC22713</strain>
    </source>
</reference>
<evidence type="ECO:0000313" key="2">
    <source>
        <dbReference type="EMBL" id="TDL13358.1"/>
    </source>
</evidence>
<proteinExistence type="predicted"/>
<dbReference type="VEuPathDB" id="FungiDB:BD410DRAFT_779255"/>
<evidence type="ECO:0000259" key="1">
    <source>
        <dbReference type="Pfam" id="PF03732"/>
    </source>
</evidence>
<accession>A0A4Y7PED8</accession>
<keyword evidence="3" id="KW-1185">Reference proteome</keyword>
<dbReference type="Proteomes" id="UP000294933">
    <property type="component" value="Unassembled WGS sequence"/>
</dbReference>
<gene>
    <name evidence="2" type="ORF">BD410DRAFT_779255</name>
</gene>
<feature type="non-terminal residue" evidence="2">
    <location>
        <position position="153"/>
    </location>
</feature>
<dbReference type="OrthoDB" id="3267748at2759"/>
<dbReference type="Pfam" id="PF03732">
    <property type="entry name" value="Retrotrans_gag"/>
    <property type="match status" value="1"/>
</dbReference>
<dbReference type="AlphaFoldDB" id="A0A4Y7PED8"/>
<dbReference type="EMBL" id="ML170687">
    <property type="protein sequence ID" value="TDL13358.1"/>
    <property type="molecule type" value="Genomic_DNA"/>
</dbReference>
<sequence>MKGIDLKPPCVWDGKPELEAFDQWKYEVETWRELNGLDDRLMIQIIVNFMSGQARTFFMTHVAPTSSEWSMEKLYDELFTYCFPPDFKRRLREKLMAALQGSSDVRDFVRELQKLAMRFPDVKERQLREYFWNGVRPRIRIELIGEDLDTDTN</sequence>
<feature type="domain" description="Retrotransposon gag" evidence="1">
    <location>
        <begin position="45"/>
        <end position="137"/>
    </location>
</feature>
<protein>
    <recommendedName>
        <fullName evidence="1">Retrotransposon gag domain-containing protein</fullName>
    </recommendedName>
</protein>
<dbReference type="InterPro" id="IPR005162">
    <property type="entry name" value="Retrotrans_gag_dom"/>
</dbReference>
<evidence type="ECO:0000313" key="3">
    <source>
        <dbReference type="Proteomes" id="UP000294933"/>
    </source>
</evidence>
<organism evidence="2 3">
    <name type="scientific">Rickenella mellea</name>
    <dbReference type="NCBI Taxonomy" id="50990"/>
    <lineage>
        <taxon>Eukaryota</taxon>
        <taxon>Fungi</taxon>
        <taxon>Dikarya</taxon>
        <taxon>Basidiomycota</taxon>
        <taxon>Agaricomycotina</taxon>
        <taxon>Agaricomycetes</taxon>
        <taxon>Hymenochaetales</taxon>
        <taxon>Rickenellaceae</taxon>
        <taxon>Rickenella</taxon>
    </lineage>
</organism>